<dbReference type="AlphaFoldDB" id="A0A4U0XKH4"/>
<protein>
    <submittedName>
        <fullName evidence="1">Uncharacterized protein</fullName>
    </submittedName>
</protein>
<dbReference type="STRING" id="329884.A0A4U0XKH4"/>
<sequence>MRKSKNTNPFPFPGYILFEHTRRIRSGDRTLLIEAPKKEKNFAWYRKRDRSTSRVRKVGILETRRVV</sequence>
<accession>A0A4U0XKH4</accession>
<keyword evidence="2" id="KW-1185">Reference proteome</keyword>
<gene>
    <name evidence="1" type="ORF">B0A55_05117</name>
</gene>
<dbReference type="OrthoDB" id="6133115at2759"/>
<comment type="caution">
    <text evidence="1">The sequence shown here is derived from an EMBL/GenBank/DDBJ whole genome shotgun (WGS) entry which is preliminary data.</text>
</comment>
<dbReference type="EMBL" id="NAJQ01000175">
    <property type="protein sequence ID" value="TKA76028.1"/>
    <property type="molecule type" value="Genomic_DNA"/>
</dbReference>
<proteinExistence type="predicted"/>
<reference evidence="1 2" key="1">
    <citation type="submission" date="2017-03" db="EMBL/GenBank/DDBJ databases">
        <title>Genomes of endolithic fungi from Antarctica.</title>
        <authorList>
            <person name="Coleine C."/>
            <person name="Masonjones S."/>
            <person name="Stajich J.E."/>
        </authorList>
    </citation>
    <scope>NUCLEOTIDE SEQUENCE [LARGE SCALE GENOMIC DNA]</scope>
    <source>
        <strain evidence="1 2">CCFEE 5184</strain>
    </source>
</reference>
<dbReference type="Proteomes" id="UP000309340">
    <property type="component" value="Unassembled WGS sequence"/>
</dbReference>
<evidence type="ECO:0000313" key="1">
    <source>
        <dbReference type="EMBL" id="TKA76028.1"/>
    </source>
</evidence>
<organism evidence="1 2">
    <name type="scientific">Friedmanniomyces simplex</name>
    <dbReference type="NCBI Taxonomy" id="329884"/>
    <lineage>
        <taxon>Eukaryota</taxon>
        <taxon>Fungi</taxon>
        <taxon>Dikarya</taxon>
        <taxon>Ascomycota</taxon>
        <taxon>Pezizomycotina</taxon>
        <taxon>Dothideomycetes</taxon>
        <taxon>Dothideomycetidae</taxon>
        <taxon>Mycosphaerellales</taxon>
        <taxon>Teratosphaeriaceae</taxon>
        <taxon>Friedmanniomyces</taxon>
    </lineage>
</organism>
<name>A0A4U0XKH4_9PEZI</name>
<evidence type="ECO:0000313" key="2">
    <source>
        <dbReference type="Proteomes" id="UP000309340"/>
    </source>
</evidence>